<dbReference type="AlphaFoldDB" id="A0A2G8S936"/>
<name>A0A2G8S936_9APHY</name>
<dbReference type="EMBL" id="AYKW01000015">
    <property type="protein sequence ID" value="PIL30274.1"/>
    <property type="molecule type" value="Genomic_DNA"/>
</dbReference>
<dbReference type="Proteomes" id="UP000230002">
    <property type="component" value="Unassembled WGS sequence"/>
</dbReference>
<dbReference type="OrthoDB" id="3248728at2759"/>
<keyword evidence="2" id="KW-1185">Reference proteome</keyword>
<reference evidence="1 2" key="1">
    <citation type="journal article" date="2015" name="Sci. Rep.">
        <title>Chromosome-level genome map provides insights into diverse defense mechanisms in the medicinal fungus Ganoderma sinense.</title>
        <authorList>
            <person name="Zhu Y."/>
            <person name="Xu J."/>
            <person name="Sun C."/>
            <person name="Zhou S."/>
            <person name="Xu H."/>
            <person name="Nelson D.R."/>
            <person name="Qian J."/>
            <person name="Song J."/>
            <person name="Luo H."/>
            <person name="Xiang L."/>
            <person name="Li Y."/>
            <person name="Xu Z."/>
            <person name="Ji A."/>
            <person name="Wang L."/>
            <person name="Lu S."/>
            <person name="Hayward A."/>
            <person name="Sun W."/>
            <person name="Li X."/>
            <person name="Schwartz D.C."/>
            <person name="Wang Y."/>
            <person name="Chen S."/>
        </authorList>
    </citation>
    <scope>NUCLEOTIDE SEQUENCE [LARGE SCALE GENOMIC DNA]</scope>
    <source>
        <strain evidence="1 2">ZZ0214-1</strain>
    </source>
</reference>
<comment type="caution">
    <text evidence="1">The sequence shown here is derived from an EMBL/GenBank/DDBJ whole genome shotgun (WGS) entry which is preliminary data.</text>
</comment>
<accession>A0A2G8S936</accession>
<evidence type="ECO:0000313" key="2">
    <source>
        <dbReference type="Proteomes" id="UP000230002"/>
    </source>
</evidence>
<organism evidence="1 2">
    <name type="scientific">Ganoderma sinense ZZ0214-1</name>
    <dbReference type="NCBI Taxonomy" id="1077348"/>
    <lineage>
        <taxon>Eukaryota</taxon>
        <taxon>Fungi</taxon>
        <taxon>Dikarya</taxon>
        <taxon>Basidiomycota</taxon>
        <taxon>Agaricomycotina</taxon>
        <taxon>Agaricomycetes</taxon>
        <taxon>Polyporales</taxon>
        <taxon>Polyporaceae</taxon>
        <taxon>Ganoderma</taxon>
    </lineage>
</organism>
<gene>
    <name evidence="1" type="ORF">GSI_07452</name>
</gene>
<protein>
    <submittedName>
        <fullName evidence="1">Uncharacterized protein</fullName>
    </submittedName>
</protein>
<evidence type="ECO:0000313" key="1">
    <source>
        <dbReference type="EMBL" id="PIL30274.1"/>
    </source>
</evidence>
<sequence>MYPSPPPTPAAYSSDTDIQIVLEFLDQLIATLDPQDAESLEAIQLAQALAATISPDTVLQNTKRARARVEMDVAVRWLAFKPGGKESARVRGCAGAVETGAEGDCLTLEMTKELLKLALGHVSRSGRYGPGPHSVYVVPDVPLDTVPLDAPANNVNPNPNPSIKFGGVVDYVLAKYPLPAGVALPSSGDWLKPEWYRKRGSVNVFVARTRDRLEDGVLQGEEVMRGGVTTGDDWVFFAYRRGGQNPSRSACYARTEVFHVGEDLENLDWILGVLIDWVENGKNFEHFEYFDVGDLPPEVEMQG</sequence>
<proteinExistence type="predicted"/>